<keyword evidence="3" id="KW-1185">Reference proteome</keyword>
<gene>
    <name evidence="2" type="ORF">CEPIT_LOCUS22032</name>
</gene>
<protein>
    <submittedName>
        <fullName evidence="2">Uncharacterized protein</fullName>
    </submittedName>
</protein>
<feature type="non-terminal residue" evidence="2">
    <location>
        <position position="42"/>
    </location>
</feature>
<feature type="region of interest" description="Disordered" evidence="1">
    <location>
        <begin position="1"/>
        <end position="29"/>
    </location>
</feature>
<evidence type="ECO:0000313" key="2">
    <source>
        <dbReference type="EMBL" id="CAH9117864.1"/>
    </source>
</evidence>
<evidence type="ECO:0000256" key="1">
    <source>
        <dbReference type="SAM" id="MobiDB-lite"/>
    </source>
</evidence>
<proteinExistence type="predicted"/>
<dbReference type="AlphaFoldDB" id="A0AAV0E688"/>
<name>A0AAV0E688_9ASTE</name>
<feature type="compositionally biased region" description="Basic residues" evidence="1">
    <location>
        <begin position="11"/>
        <end position="20"/>
    </location>
</feature>
<evidence type="ECO:0000313" key="3">
    <source>
        <dbReference type="Proteomes" id="UP001152523"/>
    </source>
</evidence>
<sequence length="42" mass="4879">MAMINPAKQNHSSHHHHHHAKELEDPSTKAYMKAMAARALWY</sequence>
<dbReference type="Proteomes" id="UP001152523">
    <property type="component" value="Unassembled WGS sequence"/>
</dbReference>
<organism evidence="2 3">
    <name type="scientific">Cuscuta epithymum</name>
    <dbReference type="NCBI Taxonomy" id="186058"/>
    <lineage>
        <taxon>Eukaryota</taxon>
        <taxon>Viridiplantae</taxon>
        <taxon>Streptophyta</taxon>
        <taxon>Embryophyta</taxon>
        <taxon>Tracheophyta</taxon>
        <taxon>Spermatophyta</taxon>
        <taxon>Magnoliopsida</taxon>
        <taxon>eudicotyledons</taxon>
        <taxon>Gunneridae</taxon>
        <taxon>Pentapetalae</taxon>
        <taxon>asterids</taxon>
        <taxon>lamiids</taxon>
        <taxon>Solanales</taxon>
        <taxon>Convolvulaceae</taxon>
        <taxon>Cuscuteae</taxon>
        <taxon>Cuscuta</taxon>
        <taxon>Cuscuta subgen. Cuscuta</taxon>
    </lineage>
</organism>
<reference evidence="2" key="1">
    <citation type="submission" date="2022-07" db="EMBL/GenBank/DDBJ databases">
        <authorList>
            <person name="Macas J."/>
            <person name="Novak P."/>
            <person name="Neumann P."/>
        </authorList>
    </citation>
    <scope>NUCLEOTIDE SEQUENCE</scope>
</reference>
<accession>A0AAV0E688</accession>
<dbReference type="EMBL" id="CAMAPF010000543">
    <property type="protein sequence ID" value="CAH9117864.1"/>
    <property type="molecule type" value="Genomic_DNA"/>
</dbReference>
<comment type="caution">
    <text evidence="2">The sequence shown here is derived from an EMBL/GenBank/DDBJ whole genome shotgun (WGS) entry which is preliminary data.</text>
</comment>